<dbReference type="AlphaFoldDB" id="K1S1P1"/>
<gene>
    <name evidence="4" type="ORF">CGI_10026788</name>
</gene>
<reference evidence="4" key="1">
    <citation type="journal article" date="2012" name="Nature">
        <title>The oyster genome reveals stress adaptation and complexity of shell formation.</title>
        <authorList>
            <person name="Zhang G."/>
            <person name="Fang X."/>
            <person name="Guo X."/>
            <person name="Li L."/>
            <person name="Luo R."/>
            <person name="Xu F."/>
            <person name="Yang P."/>
            <person name="Zhang L."/>
            <person name="Wang X."/>
            <person name="Qi H."/>
            <person name="Xiong Z."/>
            <person name="Que H."/>
            <person name="Xie Y."/>
            <person name="Holland P.W."/>
            <person name="Paps J."/>
            <person name="Zhu Y."/>
            <person name="Wu F."/>
            <person name="Chen Y."/>
            <person name="Wang J."/>
            <person name="Peng C."/>
            <person name="Meng J."/>
            <person name="Yang L."/>
            <person name="Liu J."/>
            <person name="Wen B."/>
            <person name="Zhang N."/>
            <person name="Huang Z."/>
            <person name="Zhu Q."/>
            <person name="Feng Y."/>
            <person name="Mount A."/>
            <person name="Hedgecock D."/>
            <person name="Xu Z."/>
            <person name="Liu Y."/>
            <person name="Domazet-Loso T."/>
            <person name="Du Y."/>
            <person name="Sun X."/>
            <person name="Zhang S."/>
            <person name="Liu B."/>
            <person name="Cheng P."/>
            <person name="Jiang X."/>
            <person name="Li J."/>
            <person name="Fan D."/>
            <person name="Wang W."/>
            <person name="Fu W."/>
            <person name="Wang T."/>
            <person name="Wang B."/>
            <person name="Zhang J."/>
            <person name="Peng Z."/>
            <person name="Li Y."/>
            <person name="Li N."/>
            <person name="Wang J."/>
            <person name="Chen M."/>
            <person name="He Y."/>
            <person name="Tan F."/>
            <person name="Song X."/>
            <person name="Zheng Q."/>
            <person name="Huang R."/>
            <person name="Yang H."/>
            <person name="Du X."/>
            <person name="Chen L."/>
            <person name="Yang M."/>
            <person name="Gaffney P.M."/>
            <person name="Wang S."/>
            <person name="Luo L."/>
            <person name="She Z."/>
            <person name="Ming Y."/>
            <person name="Huang W."/>
            <person name="Zhang S."/>
            <person name="Huang B."/>
            <person name="Zhang Y."/>
            <person name="Qu T."/>
            <person name="Ni P."/>
            <person name="Miao G."/>
            <person name="Wang J."/>
            <person name="Wang Q."/>
            <person name="Steinberg C.E."/>
            <person name="Wang H."/>
            <person name="Li N."/>
            <person name="Qian L."/>
            <person name="Zhang G."/>
            <person name="Li Y."/>
            <person name="Yang H."/>
            <person name="Liu X."/>
            <person name="Wang J."/>
            <person name="Yin Y."/>
            <person name="Wang J."/>
        </authorList>
    </citation>
    <scope>NUCLEOTIDE SEQUENCE [LARGE SCALE GENOMIC DNA]</scope>
    <source>
        <strain evidence="4">05x7-T-G4-1.051#20</strain>
    </source>
</reference>
<dbReference type="HOGENOM" id="CLU_039635_0_2_1"/>
<dbReference type="InterPro" id="IPR050694">
    <property type="entry name" value="LRRC14/PRAME"/>
</dbReference>
<dbReference type="PANTHER" id="PTHR14224">
    <property type="entry name" value="SIMILAR TO PREFERENTIALLY EXPRESSED ANTIGEN IN MELANOMA-LIKE 3"/>
    <property type="match status" value="1"/>
</dbReference>
<accession>K1S1P1</accession>
<comment type="similarity">
    <text evidence="1">Belongs to the PRAME family. LRRC14 subfamily.</text>
</comment>
<reference evidence="5" key="2">
    <citation type="submission" date="2022-08" db="UniProtKB">
        <authorList>
            <consortium name="EnsemblMetazoa"/>
        </authorList>
    </citation>
    <scope>IDENTIFICATION</scope>
    <source>
        <strain evidence="5">05x7-T-G4-1.051#20</strain>
    </source>
</reference>
<dbReference type="EnsemblMetazoa" id="G1813.4">
    <property type="protein sequence ID" value="G1813.4:cds"/>
    <property type="gene ID" value="G1813"/>
</dbReference>
<dbReference type="SUPFAM" id="SSF52047">
    <property type="entry name" value="RNI-like"/>
    <property type="match status" value="1"/>
</dbReference>
<evidence type="ECO:0000256" key="3">
    <source>
        <dbReference type="ARBA" id="ARBA00022737"/>
    </source>
</evidence>
<dbReference type="EnsemblMetazoa" id="G1813.1">
    <property type="protein sequence ID" value="G1813.1:cds"/>
    <property type="gene ID" value="G1813"/>
</dbReference>
<keyword evidence="3" id="KW-0677">Repeat</keyword>
<dbReference type="PANTHER" id="PTHR14224:SF37">
    <property type="entry name" value="LEUCINE-RICH REPEAT-CONTAINING PROTEIN 14"/>
    <property type="match status" value="1"/>
</dbReference>
<protein>
    <recommendedName>
        <fullName evidence="2">Leucine-rich repeat-containing protein 14</fullName>
    </recommendedName>
</protein>
<keyword evidence="6" id="KW-1185">Reference proteome</keyword>
<organism evidence="4">
    <name type="scientific">Magallana gigas</name>
    <name type="common">Pacific oyster</name>
    <name type="synonym">Crassostrea gigas</name>
    <dbReference type="NCBI Taxonomy" id="29159"/>
    <lineage>
        <taxon>Eukaryota</taxon>
        <taxon>Metazoa</taxon>
        <taxon>Spiralia</taxon>
        <taxon>Lophotrochozoa</taxon>
        <taxon>Mollusca</taxon>
        <taxon>Bivalvia</taxon>
        <taxon>Autobranchia</taxon>
        <taxon>Pteriomorphia</taxon>
        <taxon>Ostreida</taxon>
        <taxon>Ostreoidea</taxon>
        <taxon>Ostreidae</taxon>
        <taxon>Magallana</taxon>
    </lineage>
</organism>
<evidence type="ECO:0000256" key="1">
    <source>
        <dbReference type="ARBA" id="ARBA00009552"/>
    </source>
</evidence>
<dbReference type="Proteomes" id="UP000005408">
    <property type="component" value="Unassembled WGS sequence"/>
</dbReference>
<evidence type="ECO:0000256" key="2">
    <source>
        <dbReference type="ARBA" id="ARBA00014228"/>
    </source>
</evidence>
<dbReference type="Gene3D" id="3.80.10.10">
    <property type="entry name" value="Ribonuclease Inhibitor"/>
    <property type="match status" value="1"/>
</dbReference>
<name>K1S1P1_MAGGI</name>
<dbReference type="KEGG" id="crg:105325784"/>
<dbReference type="OMA" id="CPCFMPA"/>
<dbReference type="OrthoDB" id="6479713at2759"/>
<proteinExistence type="inferred from homology"/>
<dbReference type="GO" id="GO:0005737">
    <property type="term" value="C:cytoplasm"/>
    <property type="evidence" value="ECO:0007669"/>
    <property type="project" value="TreeGrafter"/>
</dbReference>
<dbReference type="InterPro" id="IPR032675">
    <property type="entry name" value="LRR_dom_sf"/>
</dbReference>
<evidence type="ECO:0000313" key="5">
    <source>
        <dbReference type="EnsemblMetazoa" id="G1813.1:cds"/>
    </source>
</evidence>
<evidence type="ECO:0000313" key="6">
    <source>
        <dbReference type="Proteomes" id="UP000005408"/>
    </source>
</evidence>
<evidence type="ECO:0000313" key="4">
    <source>
        <dbReference type="EMBL" id="EKC41196.1"/>
    </source>
</evidence>
<dbReference type="InterPro" id="IPR001611">
    <property type="entry name" value="Leu-rich_rpt"/>
</dbReference>
<dbReference type="Pfam" id="PF00560">
    <property type="entry name" value="LRR_1"/>
    <property type="match status" value="1"/>
</dbReference>
<sequence>MQTTLWYDNYQGAVYPLDLHAAPAIGRFQKSTPSLVETCCKFIVRDSNFTSYIVNIVPKELRVCLMKEALKENKDRAIEVLLSNWHMEALVLRELTPNIFTSLKPLHDTYYLSDIVRQGLRYTTCLAHTFLECVKKKMPTRLRYLDLSGFPTAEVILYYLATHCMLAHNEARQTAMVNMYNTAIQYLPTNRTSMHADNCLPESVLVIKLDAFVTSDQTHAELCKALKVSGFPESKLRLCIEKLDATCLGEPKITIMLKQIDRRSLKGIRLKYNSLTCDEFIKMEPELRRFENLTALDLSCNTIHLYQNDTVCERMSETLSLLPQLTRLDLSNNRIKNRLRHILQNMNQSLRYLRLCGCGLTNLDLTYLAHSHHAPALQEVDISENTLTACTRSLGQFFCEAGSSLCVFEAEDTKLTDEVLLILVHHFRSLKNLLYMNIAENNFSANTLQCFMQVFASLPAVTTVRIPYCRECYRLDETITDDMISMRKMQSIVDLYAVTDQVRGEHKERLKIVATEMSRIDMEHI</sequence>
<dbReference type="EMBL" id="JH823249">
    <property type="protein sequence ID" value="EKC41196.1"/>
    <property type="molecule type" value="Genomic_DNA"/>
</dbReference>